<dbReference type="InterPro" id="IPR007278">
    <property type="entry name" value="DUF397"/>
</dbReference>
<dbReference type="OrthoDB" id="4571387at2"/>
<reference evidence="2 3" key="1">
    <citation type="submission" date="2019-07" db="EMBL/GenBank/DDBJ databases">
        <title>Whole genome shotgun sequence of Nocardia ninae NBRC 108245.</title>
        <authorList>
            <person name="Hosoyama A."/>
            <person name="Uohara A."/>
            <person name="Ohji S."/>
            <person name="Ichikawa N."/>
        </authorList>
    </citation>
    <scope>NUCLEOTIDE SEQUENCE [LARGE SCALE GENOMIC DNA]</scope>
    <source>
        <strain evidence="2 3">NBRC 108245</strain>
    </source>
</reference>
<feature type="domain" description="DUF397" evidence="1">
    <location>
        <begin position="5"/>
        <end position="63"/>
    </location>
</feature>
<comment type="caution">
    <text evidence="2">The sequence shown here is derived from an EMBL/GenBank/DDBJ whole genome shotgun (WGS) entry which is preliminary data.</text>
</comment>
<name>A0A511MHL3_9NOCA</name>
<organism evidence="2 3">
    <name type="scientific">Nocardia ninae NBRC 108245</name>
    <dbReference type="NCBI Taxonomy" id="1210091"/>
    <lineage>
        <taxon>Bacteria</taxon>
        <taxon>Bacillati</taxon>
        <taxon>Actinomycetota</taxon>
        <taxon>Actinomycetes</taxon>
        <taxon>Mycobacteriales</taxon>
        <taxon>Nocardiaceae</taxon>
        <taxon>Nocardia</taxon>
    </lineage>
</organism>
<dbReference type="RefSeq" id="WP_147134460.1">
    <property type="nucleotide sequence ID" value="NZ_BJXA01000030.1"/>
</dbReference>
<dbReference type="Pfam" id="PF04149">
    <property type="entry name" value="DUF397"/>
    <property type="match status" value="1"/>
</dbReference>
<dbReference type="AlphaFoldDB" id="A0A511MHL3"/>
<evidence type="ECO:0000259" key="1">
    <source>
        <dbReference type="Pfam" id="PF04149"/>
    </source>
</evidence>
<gene>
    <name evidence="2" type="ORF">NN4_44500</name>
</gene>
<sequence length="122" mass="13234">MITGVWRKATYSNNQGACVEVRVDTGTVSIRDSKYLQDPNNDPHVQPVISITTTQWTSILDWVAGRTSMKPQATRVEIATNGSVLMSTSDGTVTLAYTVAEWEAFTAGVRDGEFDPAVTHAA</sequence>
<dbReference type="EMBL" id="BJXA01000030">
    <property type="protein sequence ID" value="GEM39931.1"/>
    <property type="molecule type" value="Genomic_DNA"/>
</dbReference>
<evidence type="ECO:0000313" key="2">
    <source>
        <dbReference type="EMBL" id="GEM39931.1"/>
    </source>
</evidence>
<evidence type="ECO:0000313" key="3">
    <source>
        <dbReference type="Proteomes" id="UP000321424"/>
    </source>
</evidence>
<accession>A0A511MHL3</accession>
<proteinExistence type="predicted"/>
<keyword evidence="3" id="KW-1185">Reference proteome</keyword>
<protein>
    <recommendedName>
        <fullName evidence="1">DUF397 domain-containing protein</fullName>
    </recommendedName>
</protein>
<dbReference type="Proteomes" id="UP000321424">
    <property type="component" value="Unassembled WGS sequence"/>
</dbReference>